<keyword evidence="3" id="KW-1185">Reference proteome</keyword>
<feature type="compositionally biased region" description="Polar residues" evidence="1">
    <location>
        <begin position="229"/>
        <end position="239"/>
    </location>
</feature>
<feature type="compositionally biased region" description="Low complexity" evidence="1">
    <location>
        <begin position="112"/>
        <end position="136"/>
    </location>
</feature>
<feature type="compositionally biased region" description="Acidic residues" evidence="1">
    <location>
        <begin position="1338"/>
        <end position="1353"/>
    </location>
</feature>
<proteinExistence type="predicted"/>
<name>A0AAV5A6Z1_9AGAM</name>
<comment type="caution">
    <text evidence="2">The sequence shown here is derived from an EMBL/GenBank/DDBJ whole genome shotgun (WGS) entry which is preliminary data.</text>
</comment>
<feature type="compositionally biased region" description="Basic and acidic residues" evidence="1">
    <location>
        <begin position="1063"/>
        <end position="1082"/>
    </location>
</feature>
<feature type="compositionally biased region" description="Low complexity" evidence="1">
    <location>
        <begin position="313"/>
        <end position="324"/>
    </location>
</feature>
<dbReference type="Proteomes" id="UP001050691">
    <property type="component" value="Unassembled WGS sequence"/>
</dbReference>
<feature type="compositionally biased region" description="Basic and acidic residues" evidence="1">
    <location>
        <begin position="815"/>
        <end position="824"/>
    </location>
</feature>
<feature type="region of interest" description="Disordered" evidence="1">
    <location>
        <begin position="393"/>
        <end position="415"/>
    </location>
</feature>
<feature type="region of interest" description="Disordered" evidence="1">
    <location>
        <begin position="222"/>
        <end position="331"/>
    </location>
</feature>
<feature type="region of interest" description="Disordered" evidence="1">
    <location>
        <begin position="669"/>
        <end position="771"/>
    </location>
</feature>
<evidence type="ECO:0000256" key="1">
    <source>
        <dbReference type="SAM" id="MobiDB-lite"/>
    </source>
</evidence>
<feature type="region of interest" description="Disordered" evidence="1">
    <location>
        <begin position="1338"/>
        <end position="1407"/>
    </location>
</feature>
<feature type="region of interest" description="Disordered" evidence="1">
    <location>
        <begin position="1114"/>
        <end position="1176"/>
    </location>
</feature>
<feature type="region of interest" description="Disordered" evidence="1">
    <location>
        <begin position="813"/>
        <end position="903"/>
    </location>
</feature>
<organism evidence="2 3">
    <name type="scientific">Clathrus columnatus</name>
    <dbReference type="NCBI Taxonomy" id="1419009"/>
    <lineage>
        <taxon>Eukaryota</taxon>
        <taxon>Fungi</taxon>
        <taxon>Dikarya</taxon>
        <taxon>Basidiomycota</taxon>
        <taxon>Agaricomycotina</taxon>
        <taxon>Agaricomycetes</taxon>
        <taxon>Phallomycetidae</taxon>
        <taxon>Phallales</taxon>
        <taxon>Clathraceae</taxon>
        <taxon>Clathrus</taxon>
    </lineage>
</organism>
<feature type="compositionally biased region" description="Basic and acidic residues" evidence="1">
    <location>
        <begin position="889"/>
        <end position="898"/>
    </location>
</feature>
<feature type="region of interest" description="Disordered" evidence="1">
    <location>
        <begin position="523"/>
        <end position="590"/>
    </location>
</feature>
<feature type="compositionally biased region" description="Basic residues" evidence="1">
    <location>
        <begin position="292"/>
        <end position="306"/>
    </location>
</feature>
<feature type="compositionally biased region" description="Polar residues" evidence="1">
    <location>
        <begin position="1136"/>
        <end position="1154"/>
    </location>
</feature>
<feature type="compositionally biased region" description="Polar residues" evidence="1">
    <location>
        <begin position="1361"/>
        <end position="1391"/>
    </location>
</feature>
<feature type="compositionally biased region" description="Low complexity" evidence="1">
    <location>
        <begin position="12"/>
        <end position="36"/>
    </location>
</feature>
<feature type="compositionally biased region" description="Basic and acidic residues" evidence="1">
    <location>
        <begin position="243"/>
        <end position="268"/>
    </location>
</feature>
<feature type="region of interest" description="Disordered" evidence="1">
    <location>
        <begin position="1050"/>
        <end position="1090"/>
    </location>
</feature>
<feature type="compositionally biased region" description="Low complexity" evidence="1">
    <location>
        <begin position="275"/>
        <end position="291"/>
    </location>
</feature>
<feature type="compositionally biased region" description="Basic and acidic residues" evidence="1">
    <location>
        <begin position="46"/>
        <end position="69"/>
    </location>
</feature>
<dbReference type="EMBL" id="BPWL01000004">
    <property type="protein sequence ID" value="GJJ10050.1"/>
    <property type="molecule type" value="Genomic_DNA"/>
</dbReference>
<feature type="compositionally biased region" description="Polar residues" evidence="1">
    <location>
        <begin position="558"/>
        <end position="568"/>
    </location>
</feature>
<evidence type="ECO:0000313" key="3">
    <source>
        <dbReference type="Proteomes" id="UP001050691"/>
    </source>
</evidence>
<evidence type="ECO:0000313" key="2">
    <source>
        <dbReference type="EMBL" id="GJJ10050.1"/>
    </source>
</evidence>
<feature type="compositionally biased region" description="Basic and acidic residues" evidence="1">
    <location>
        <begin position="840"/>
        <end position="851"/>
    </location>
</feature>
<sequence>MPTPSTGTIIGPRPNSNSPLSPLSPTPSVELSSPETIQFALPSDIEAERSDSDDNKQKDKPNVGEKWNEAEQGLEGGYASDSPSGPRTKNPRRMLPPLLMLNHKRSSSSSLVQRPTSVSSSTSPLSSHSRFHSQSSMAALARDSFIDLEDTYEEGGMVDSPNAMYPTPPKRNVGGLFRHKQAGSLRSIASASSLLPTFADPTTNETGYQALAPPSPGLNVPFGVGGAVHTSSSPGTSHTWKMFSRDKDKDKSVKKKDLPWRSSSDDVRTGGANIPSTSSSPTRPSASSLKPPKLKYHKKGKSKSHTHPLDYPSSSSSTPILPSAEPLPLPIPLPLPPTTNNLDPVERQELIKKHRKLAKVLGEEPRVVGHLEFMGGSAFIPGKGAGLSVYSTSTPSNSASHHGTSASMSVSPSGSNSLGTFLHLHRKQKDKDDWESGWEDENRWINKAKGGKGKPQVPFWNVNENGIPETTHLQHSKDEFISVIDGAYQQMIHHNSANPTVSMARRHSTPVTSEFLFNVDPVGDVKRDDRKRNRNQNQNKGGNKARNKRSKDRGDLQHYSSTTRSNPTPSDPILVSPTSPVPSAPTMRSSKVSILESPISGVFPFPSPAQGRESDEASISGDDKILSLHTPLISPSSSTPPILPPLTTSPPRLRIDAALFQNPDPFVTYSSKRTDKHSPSLVVGPEGGVKINTDQEKQKNSALPGCDKTEERKLNPQNQRQARKEDALQVPVLQSIRTQTSKSHTHPHPLVIPLSSKSQSSSRPSTPHTLVKLRDHDHDPVVASGSPATAGSGPASSILSAASASVETLKLNPRTNDKNWDKTRRTPVGPSTFSTPTIISEDRGGQKEKDRKYQHRRTHVRTRSESPESFMDMDDDEIESGSKINIRGNEGDHREKRSQGMPIKARLSSKADFSSVILRSPLSQSPLATMSLSAPALEDSKTKATLDVPSGTSTLSQLMHRTPSLASLTTSIDDLYAYSQDEDSLSLSEQEKRKKMDKIAKLNRFLGDPVPIELVLGDSYVFKDGDLPPLAMTEGVGLVSGSKKPLWMRRRRSSSSAALPGYEGRKDFAESERRKDDLDSKERIKHVRRGAKMEQMFGTRPPPDLYQVHVRGTNRSTSVPNPREHLPGSSVLPASPKSQRQNQSKGNMNSSAYKNKSRHSGLGYSALGHDDNGSAPTGPVVGGIDYAYVNAHPQAFESSLSLGRAQSKSKGKTYTPLPLLFTPPDQVTLGFDVSPSQRPSTGDSDKPLLAFGQDIPIGGRLEDQDDTIDHNHLDPDSRSVKSSVYMYYRQSLISLGDIVEKDDKASLAELHQYLQLPHSSSRTGLGYGYDFGYEDREYDSEDSYDEDEDEENDYKDKSPENKYQNDTLATPTQLTPSGSRSPNTPRSANTEPSHSPSLTRRRSLPSRASTLSLVSTLSGTSALSSLSALSNATTAGSARGLTNIPGYYNAPRTEAEGRAAVFKARRLRAAKLTNFFGVKYRDLFGEVLETIEAGMREDVRAGRMGIGELEELMMRMKKLKTRTRRNEFN</sequence>
<reference evidence="2" key="1">
    <citation type="submission" date="2021-10" db="EMBL/GenBank/DDBJ databases">
        <title>De novo Genome Assembly of Clathrus columnatus (Basidiomycota, Fungi) Using Illumina and Nanopore Sequence Data.</title>
        <authorList>
            <person name="Ogiso-Tanaka E."/>
            <person name="Itagaki H."/>
            <person name="Hosoya T."/>
            <person name="Hosaka K."/>
        </authorList>
    </citation>
    <scope>NUCLEOTIDE SEQUENCE</scope>
    <source>
        <strain evidence="2">MO-923</strain>
    </source>
</reference>
<accession>A0AAV5A6Z1</accession>
<feature type="region of interest" description="Disordered" evidence="1">
    <location>
        <begin position="1"/>
        <end position="136"/>
    </location>
</feature>
<feature type="compositionally biased region" description="Basic residues" evidence="1">
    <location>
        <begin position="852"/>
        <end position="861"/>
    </location>
</feature>
<feature type="compositionally biased region" description="Low complexity" evidence="1">
    <location>
        <begin position="755"/>
        <end position="765"/>
    </location>
</feature>
<protein>
    <submittedName>
        <fullName evidence="2">Uncharacterized protein</fullName>
    </submittedName>
</protein>
<gene>
    <name evidence="2" type="ORF">Clacol_004276</name>
</gene>
<feature type="compositionally biased region" description="Polar residues" evidence="1">
    <location>
        <begin position="829"/>
        <end position="838"/>
    </location>
</feature>